<protein>
    <submittedName>
        <fullName evidence="8">S41 family peptidase</fullName>
    </submittedName>
</protein>
<gene>
    <name evidence="8" type="ORF">JF888_14090</name>
</gene>
<dbReference type="RefSeq" id="WP_338181695.1">
    <property type="nucleotide sequence ID" value="NZ_JAEKNQ010000056.1"/>
</dbReference>
<dbReference type="PROSITE" id="PS50106">
    <property type="entry name" value="PDZ"/>
    <property type="match status" value="1"/>
</dbReference>
<evidence type="ECO:0000256" key="2">
    <source>
        <dbReference type="ARBA" id="ARBA00022670"/>
    </source>
</evidence>
<proteinExistence type="inferred from homology"/>
<dbReference type="Pfam" id="PF17820">
    <property type="entry name" value="PDZ_6"/>
    <property type="match status" value="1"/>
</dbReference>
<dbReference type="PANTHER" id="PTHR32060">
    <property type="entry name" value="TAIL-SPECIFIC PROTEASE"/>
    <property type="match status" value="1"/>
</dbReference>
<evidence type="ECO:0000259" key="7">
    <source>
        <dbReference type="PROSITE" id="PS50106"/>
    </source>
</evidence>
<dbReference type="InterPro" id="IPR036034">
    <property type="entry name" value="PDZ_sf"/>
</dbReference>
<feature type="signal peptide" evidence="6">
    <location>
        <begin position="1"/>
        <end position="17"/>
    </location>
</feature>
<dbReference type="Gene3D" id="2.30.42.10">
    <property type="match status" value="1"/>
</dbReference>
<dbReference type="CDD" id="cd07560">
    <property type="entry name" value="Peptidase_S41_CPP"/>
    <property type="match status" value="1"/>
</dbReference>
<dbReference type="AlphaFoldDB" id="A0A934NEW6"/>
<keyword evidence="3 5" id="KW-0378">Hydrolase</keyword>
<dbReference type="SMART" id="SM00245">
    <property type="entry name" value="TSPc"/>
    <property type="match status" value="1"/>
</dbReference>
<evidence type="ECO:0000313" key="8">
    <source>
        <dbReference type="EMBL" id="MBJ7604294.1"/>
    </source>
</evidence>
<dbReference type="NCBIfam" id="TIGR00225">
    <property type="entry name" value="prc"/>
    <property type="match status" value="1"/>
</dbReference>
<dbReference type="Proteomes" id="UP000620075">
    <property type="component" value="Unassembled WGS sequence"/>
</dbReference>
<reference evidence="8 9" key="1">
    <citation type="submission" date="2020-10" db="EMBL/GenBank/DDBJ databases">
        <title>Ca. Dormibacterota MAGs.</title>
        <authorList>
            <person name="Montgomery K."/>
        </authorList>
    </citation>
    <scope>NUCLEOTIDE SEQUENCE [LARGE SCALE GENOMIC DNA]</scope>
    <source>
        <strain evidence="8">SC8811_S16_3</strain>
    </source>
</reference>
<dbReference type="GO" id="GO:0007165">
    <property type="term" value="P:signal transduction"/>
    <property type="evidence" value="ECO:0007669"/>
    <property type="project" value="TreeGrafter"/>
</dbReference>
<evidence type="ECO:0000256" key="6">
    <source>
        <dbReference type="SAM" id="SignalP"/>
    </source>
</evidence>
<evidence type="ECO:0000256" key="4">
    <source>
        <dbReference type="ARBA" id="ARBA00022825"/>
    </source>
</evidence>
<dbReference type="GO" id="GO:0004175">
    <property type="term" value="F:endopeptidase activity"/>
    <property type="evidence" value="ECO:0007669"/>
    <property type="project" value="TreeGrafter"/>
</dbReference>
<sequence>MAGLVLVLLSFTGGVWADQNFPDVVPVLPGQSGPGQFDQASVNQAQRLLRTQYYNDKLDSGSLSQGSIRGMVQALGDPYSAYLDPAQYRQQQDSYSGRHAGLIGIYVDYQDGYPVITGLLPASPALKAGLKTGDVILAIDGKPALNLKPEESSALIRGQVGTQVVLHLRRGGGELDVTVERQDFRSPSVEAASLPGSVLYLRVYQFGDRTREEFDSQLVAGLPAARSVVLDLRENGGGLVSAAVAMVSRFVDRGEVFEERGRNGSVQRTDVDGNHPAAAVRLFVLVNENSASASEIVSGSLQAHHRGALIGAKTFGKGSVQVDYRLQNGGDLHLTIARWYLPDGRSIDKSGLQPDIAVALAKKSAMFDVLQLERGHADDAQLNEALQLASSP</sequence>
<dbReference type="GO" id="GO:0008236">
    <property type="term" value="F:serine-type peptidase activity"/>
    <property type="evidence" value="ECO:0007669"/>
    <property type="project" value="UniProtKB-KW"/>
</dbReference>
<dbReference type="InterPro" id="IPR005151">
    <property type="entry name" value="Tail-specific_protease"/>
</dbReference>
<name>A0A934NEW6_9BACT</name>
<dbReference type="SMART" id="SM00228">
    <property type="entry name" value="PDZ"/>
    <property type="match status" value="1"/>
</dbReference>
<dbReference type="GO" id="GO:0030288">
    <property type="term" value="C:outer membrane-bounded periplasmic space"/>
    <property type="evidence" value="ECO:0007669"/>
    <property type="project" value="TreeGrafter"/>
</dbReference>
<dbReference type="SUPFAM" id="SSF50156">
    <property type="entry name" value="PDZ domain-like"/>
    <property type="match status" value="1"/>
</dbReference>
<evidence type="ECO:0000256" key="3">
    <source>
        <dbReference type="ARBA" id="ARBA00022801"/>
    </source>
</evidence>
<dbReference type="Gene3D" id="3.90.226.10">
    <property type="entry name" value="2-enoyl-CoA Hydratase, Chain A, domain 1"/>
    <property type="match status" value="1"/>
</dbReference>
<keyword evidence="2 5" id="KW-0645">Protease</keyword>
<evidence type="ECO:0000256" key="5">
    <source>
        <dbReference type="RuleBase" id="RU004404"/>
    </source>
</evidence>
<accession>A0A934NEW6</accession>
<organism evidence="8 9">
    <name type="scientific">Candidatus Dormiibacter inghamiae</name>
    <dbReference type="NCBI Taxonomy" id="3127013"/>
    <lineage>
        <taxon>Bacteria</taxon>
        <taxon>Bacillati</taxon>
        <taxon>Candidatus Dormiibacterota</taxon>
        <taxon>Candidatus Dormibacteria</taxon>
        <taxon>Candidatus Dormibacterales</taxon>
        <taxon>Candidatus Dormibacteraceae</taxon>
        <taxon>Candidatus Dormiibacter</taxon>
    </lineage>
</organism>
<comment type="caution">
    <text evidence="8">The sequence shown here is derived from an EMBL/GenBank/DDBJ whole genome shotgun (WGS) entry which is preliminary data.</text>
</comment>
<dbReference type="SUPFAM" id="SSF52096">
    <property type="entry name" value="ClpP/crotonase"/>
    <property type="match status" value="1"/>
</dbReference>
<evidence type="ECO:0000256" key="1">
    <source>
        <dbReference type="ARBA" id="ARBA00009179"/>
    </source>
</evidence>
<keyword evidence="6" id="KW-0732">Signal</keyword>
<dbReference type="EMBL" id="JAEKNQ010000056">
    <property type="protein sequence ID" value="MBJ7604294.1"/>
    <property type="molecule type" value="Genomic_DNA"/>
</dbReference>
<dbReference type="PANTHER" id="PTHR32060:SF30">
    <property type="entry name" value="CARBOXY-TERMINAL PROCESSING PROTEASE CTPA"/>
    <property type="match status" value="1"/>
</dbReference>
<evidence type="ECO:0000313" key="9">
    <source>
        <dbReference type="Proteomes" id="UP000620075"/>
    </source>
</evidence>
<feature type="domain" description="PDZ" evidence="7">
    <location>
        <begin position="101"/>
        <end position="183"/>
    </location>
</feature>
<dbReference type="InterPro" id="IPR041489">
    <property type="entry name" value="PDZ_6"/>
</dbReference>
<keyword evidence="4 5" id="KW-0720">Serine protease</keyword>
<comment type="similarity">
    <text evidence="1 5">Belongs to the peptidase S41A family.</text>
</comment>
<dbReference type="InterPro" id="IPR004447">
    <property type="entry name" value="Peptidase_S41A"/>
</dbReference>
<dbReference type="Pfam" id="PF03572">
    <property type="entry name" value="Peptidase_S41"/>
    <property type="match status" value="1"/>
</dbReference>
<feature type="chain" id="PRO_5037243939" evidence="6">
    <location>
        <begin position="18"/>
        <end position="392"/>
    </location>
</feature>
<dbReference type="GO" id="GO:0006508">
    <property type="term" value="P:proteolysis"/>
    <property type="evidence" value="ECO:0007669"/>
    <property type="project" value="UniProtKB-KW"/>
</dbReference>
<dbReference type="Pfam" id="PF22694">
    <property type="entry name" value="CtpB_N-like"/>
    <property type="match status" value="1"/>
</dbReference>
<dbReference type="InterPro" id="IPR055210">
    <property type="entry name" value="CtpA/B_N"/>
</dbReference>
<dbReference type="CDD" id="cd06782">
    <property type="entry name" value="cpPDZ_CPP-like"/>
    <property type="match status" value="1"/>
</dbReference>
<dbReference type="InterPro" id="IPR029045">
    <property type="entry name" value="ClpP/crotonase-like_dom_sf"/>
</dbReference>
<dbReference type="Gene3D" id="3.30.750.44">
    <property type="match status" value="1"/>
</dbReference>
<dbReference type="InterPro" id="IPR001478">
    <property type="entry name" value="PDZ"/>
</dbReference>